<name>A0ABR6C3V7_9HYPH</name>
<dbReference type="Gene3D" id="3.40.50.620">
    <property type="entry name" value="HUPs"/>
    <property type="match status" value="1"/>
</dbReference>
<evidence type="ECO:0000256" key="4">
    <source>
        <dbReference type="ARBA" id="ARBA00022884"/>
    </source>
</evidence>
<comment type="similarity">
    <text evidence="8">Belongs to the class-I aminoacyl-tRNA synthetase family. TyrS type 1 subfamily.</text>
</comment>
<evidence type="ECO:0000313" key="11">
    <source>
        <dbReference type="EMBL" id="MBA9019655.1"/>
    </source>
</evidence>
<dbReference type="NCBIfam" id="TIGR00234">
    <property type="entry name" value="tyrS"/>
    <property type="match status" value="1"/>
</dbReference>
<comment type="subunit">
    <text evidence="8">Homodimer.</text>
</comment>
<dbReference type="HAMAP" id="MF_02006">
    <property type="entry name" value="Tyr_tRNA_synth_type1"/>
    <property type="match status" value="1"/>
</dbReference>
<evidence type="ECO:0000256" key="7">
    <source>
        <dbReference type="ARBA" id="ARBA00048248"/>
    </source>
</evidence>
<comment type="catalytic activity">
    <reaction evidence="7 8">
        <text>tRNA(Tyr) + L-tyrosine + ATP = L-tyrosyl-tRNA(Tyr) + AMP + diphosphate + H(+)</text>
        <dbReference type="Rhea" id="RHEA:10220"/>
        <dbReference type="Rhea" id="RHEA-COMP:9706"/>
        <dbReference type="Rhea" id="RHEA-COMP:9707"/>
        <dbReference type="ChEBI" id="CHEBI:15378"/>
        <dbReference type="ChEBI" id="CHEBI:30616"/>
        <dbReference type="ChEBI" id="CHEBI:33019"/>
        <dbReference type="ChEBI" id="CHEBI:58315"/>
        <dbReference type="ChEBI" id="CHEBI:78442"/>
        <dbReference type="ChEBI" id="CHEBI:78536"/>
        <dbReference type="ChEBI" id="CHEBI:456215"/>
        <dbReference type="EC" id="6.1.1.1"/>
    </reaction>
</comment>
<feature type="short sequence motif" description="'KMSKS' region" evidence="8">
    <location>
        <begin position="236"/>
        <end position="240"/>
    </location>
</feature>
<dbReference type="Gene3D" id="1.10.240.10">
    <property type="entry name" value="Tyrosyl-Transfer RNA Synthetase"/>
    <property type="match status" value="1"/>
</dbReference>
<dbReference type="InterPro" id="IPR054608">
    <property type="entry name" value="SYY-like_C"/>
</dbReference>
<dbReference type="PROSITE" id="PS50889">
    <property type="entry name" value="S4"/>
    <property type="match status" value="1"/>
</dbReference>
<evidence type="ECO:0000256" key="2">
    <source>
        <dbReference type="ARBA" id="ARBA00022741"/>
    </source>
</evidence>
<keyword evidence="12" id="KW-1185">Reference proteome</keyword>
<dbReference type="InterPro" id="IPR024107">
    <property type="entry name" value="Tyr-tRNA-ligase_bac_1"/>
</dbReference>
<dbReference type="PANTHER" id="PTHR11766">
    <property type="entry name" value="TYROSYL-TRNA SYNTHETASE"/>
    <property type="match status" value="1"/>
</dbReference>
<proteinExistence type="inferred from homology"/>
<keyword evidence="6 8" id="KW-0030">Aminoacyl-tRNA synthetase</keyword>
<dbReference type="GO" id="GO:0004831">
    <property type="term" value="F:tyrosine-tRNA ligase activity"/>
    <property type="evidence" value="ECO:0007669"/>
    <property type="project" value="UniProtKB-EC"/>
</dbReference>
<feature type="domain" description="Tyrosine--tRNA ligase SYY-like C-terminal" evidence="10">
    <location>
        <begin position="334"/>
        <end position="414"/>
    </location>
</feature>
<dbReference type="EC" id="6.1.1.1" evidence="8"/>
<evidence type="ECO:0000313" key="12">
    <source>
        <dbReference type="Proteomes" id="UP000587524"/>
    </source>
</evidence>
<keyword evidence="2 8" id="KW-0547">Nucleotide-binding</keyword>
<dbReference type="PANTHER" id="PTHR11766:SF0">
    <property type="entry name" value="TYROSINE--TRNA LIGASE, MITOCHONDRIAL"/>
    <property type="match status" value="1"/>
</dbReference>
<feature type="binding site" evidence="8">
    <location>
        <position position="180"/>
    </location>
    <ligand>
        <name>L-tyrosine</name>
        <dbReference type="ChEBI" id="CHEBI:58315"/>
    </ligand>
</feature>
<evidence type="ECO:0000256" key="9">
    <source>
        <dbReference type="PROSITE-ProRule" id="PRU00182"/>
    </source>
</evidence>
<evidence type="ECO:0000259" key="10">
    <source>
        <dbReference type="Pfam" id="PF22421"/>
    </source>
</evidence>
<reference evidence="11 12" key="1">
    <citation type="submission" date="2020-08" db="EMBL/GenBank/DDBJ databases">
        <title>Genomic Encyclopedia of Type Strains, Phase IV (KMG-IV): sequencing the most valuable type-strain genomes for metagenomic binning, comparative biology and taxonomic classification.</title>
        <authorList>
            <person name="Goeker M."/>
        </authorList>
    </citation>
    <scope>NUCLEOTIDE SEQUENCE [LARGE SCALE GENOMIC DNA]</scope>
    <source>
        <strain evidence="11 12">DSM 17455</strain>
    </source>
</reference>
<dbReference type="InterPro" id="IPR002305">
    <property type="entry name" value="aa-tRNA-synth_Ic"/>
</dbReference>
<dbReference type="RefSeq" id="WP_154385539.1">
    <property type="nucleotide sequence ID" value="NZ_JACJHY010000006.1"/>
</dbReference>
<comment type="caution">
    <text evidence="11">The sequence shown here is derived from an EMBL/GenBank/DDBJ whole genome shotgun (WGS) entry which is preliminary data.</text>
</comment>
<gene>
    <name evidence="8" type="primary">tyrS</name>
    <name evidence="11" type="ORF">HNQ97_001648</name>
</gene>
<dbReference type="SUPFAM" id="SSF52374">
    <property type="entry name" value="Nucleotidylyl transferase"/>
    <property type="match status" value="1"/>
</dbReference>
<feature type="binding site" evidence="8">
    <location>
        <position position="239"/>
    </location>
    <ligand>
        <name>ATP</name>
        <dbReference type="ChEBI" id="CHEBI:30616"/>
    </ligand>
</feature>
<feature type="binding site" evidence="8">
    <location>
        <position position="176"/>
    </location>
    <ligand>
        <name>L-tyrosine</name>
        <dbReference type="ChEBI" id="CHEBI:58315"/>
    </ligand>
</feature>
<organism evidence="11 12">
    <name type="scientific">Aminobacter ciceronei</name>
    <dbReference type="NCBI Taxonomy" id="150723"/>
    <lineage>
        <taxon>Bacteria</taxon>
        <taxon>Pseudomonadati</taxon>
        <taxon>Pseudomonadota</taxon>
        <taxon>Alphaproteobacteria</taxon>
        <taxon>Hyphomicrobiales</taxon>
        <taxon>Phyllobacteriaceae</taxon>
        <taxon>Aminobacter</taxon>
    </lineage>
</organism>
<protein>
    <recommendedName>
        <fullName evidence="8">Tyrosine--tRNA ligase</fullName>
        <ecNumber evidence="8">6.1.1.1</ecNumber>
    </recommendedName>
    <alternativeName>
        <fullName evidence="8">Tyrosyl-tRNA synthetase</fullName>
        <shortName evidence="8">TyrRS</shortName>
    </alternativeName>
</protein>
<dbReference type="InterPro" id="IPR036986">
    <property type="entry name" value="S4_RNA-bd_sf"/>
</dbReference>
<dbReference type="InterPro" id="IPR024088">
    <property type="entry name" value="Tyr-tRNA-ligase_bac-type"/>
</dbReference>
<feature type="binding site" evidence="8">
    <location>
        <position position="39"/>
    </location>
    <ligand>
        <name>L-tyrosine</name>
        <dbReference type="ChEBI" id="CHEBI:58315"/>
    </ligand>
</feature>
<dbReference type="InterPro" id="IPR002307">
    <property type="entry name" value="Tyr-tRNA-ligase"/>
</dbReference>
<feature type="short sequence motif" description="'HIGH' region" evidence="8">
    <location>
        <begin position="44"/>
        <end position="53"/>
    </location>
</feature>
<dbReference type="EMBL" id="JACJHZ010000006">
    <property type="protein sequence ID" value="MBA9019655.1"/>
    <property type="molecule type" value="Genomic_DNA"/>
</dbReference>
<evidence type="ECO:0000256" key="5">
    <source>
        <dbReference type="ARBA" id="ARBA00022917"/>
    </source>
</evidence>
<comment type="function">
    <text evidence="8">Catalyzes the attachment of tyrosine to tRNA(Tyr) in a two-step reaction: tyrosine is first activated by ATP to form Tyr-AMP and then transferred to the acceptor end of tRNA(Tyr).</text>
</comment>
<keyword evidence="1 8" id="KW-0436">Ligase</keyword>
<evidence type="ECO:0000256" key="8">
    <source>
        <dbReference type="HAMAP-Rule" id="MF_02006"/>
    </source>
</evidence>
<evidence type="ECO:0000256" key="6">
    <source>
        <dbReference type="ARBA" id="ARBA00023146"/>
    </source>
</evidence>
<dbReference type="Proteomes" id="UP000587524">
    <property type="component" value="Unassembled WGS sequence"/>
</dbReference>
<keyword evidence="4 9" id="KW-0694">RNA-binding</keyword>
<dbReference type="CDD" id="cd00805">
    <property type="entry name" value="TyrRS_core"/>
    <property type="match status" value="1"/>
</dbReference>
<keyword evidence="5 8" id="KW-0648">Protein biosynthesis</keyword>
<keyword evidence="3 8" id="KW-0067">ATP-binding</keyword>
<comment type="subcellular location">
    <subcellularLocation>
        <location evidence="8">Cytoplasm</location>
    </subcellularLocation>
</comment>
<accession>A0ABR6C3V7</accession>
<dbReference type="CDD" id="cd00165">
    <property type="entry name" value="S4"/>
    <property type="match status" value="1"/>
</dbReference>
<dbReference type="Pfam" id="PF00579">
    <property type="entry name" value="tRNA-synt_1b"/>
    <property type="match status" value="1"/>
</dbReference>
<keyword evidence="8" id="KW-0963">Cytoplasm</keyword>
<sequence>MSAFKSDFLRTLSERGFIHQTSDDAGLDDLFRKETVSAYIGFDPTASSLHAGGLIQIMMLYWMQKTGHRPVPLMGGGTGMVGDPSFKDEARKLMTPELIQSNIDGIKQVFSNYLTFGDGPRDAMMVNNAEWLLPLNYLEFLRDVGQHFSVNRMLSFDSVKQRLDREQSLSFLEFNYMILQAYDFVELNKRYGLRLQMGGSDQWGNIVNGIDLGHRLGTPQLYALTSPLLTTSSGAKMGKSMNGAVWLNADMLSPYDFWQYWRNTEDADVERFLKLYTAMPLDEIARLAALGGSEINDAKKVLATEVTAMLHGRAAAEQSAETARKTFEEGALADTLPTVEVPGDELKAGIGLLSLVVRAGLAASNGEARRHVQGGAVRINDQSVSDERRAVTTADLTPEGVVKLSLGKKKHILVRPA</sequence>
<dbReference type="Gene3D" id="3.10.290.10">
    <property type="entry name" value="RNA-binding S4 domain"/>
    <property type="match status" value="1"/>
</dbReference>
<dbReference type="InterPro" id="IPR014729">
    <property type="entry name" value="Rossmann-like_a/b/a_fold"/>
</dbReference>
<dbReference type="SUPFAM" id="SSF55174">
    <property type="entry name" value="Alpha-L RNA-binding motif"/>
    <property type="match status" value="1"/>
</dbReference>
<evidence type="ECO:0000256" key="1">
    <source>
        <dbReference type="ARBA" id="ARBA00022598"/>
    </source>
</evidence>
<evidence type="ECO:0000256" key="3">
    <source>
        <dbReference type="ARBA" id="ARBA00022840"/>
    </source>
</evidence>
<dbReference type="Pfam" id="PF22421">
    <property type="entry name" value="SYY_C-terminal"/>
    <property type="match status" value="1"/>
</dbReference>
<dbReference type="PRINTS" id="PR01040">
    <property type="entry name" value="TRNASYNTHTYR"/>
</dbReference>